<dbReference type="KEGG" id="cre:CHLRE_13g587350v5"/>
<dbReference type="EMBL" id="CM008974">
    <property type="protein sequence ID" value="PNW74149.1"/>
    <property type="molecule type" value="Genomic_DNA"/>
</dbReference>
<dbReference type="Gramene" id="PNW74150">
    <property type="protein sequence ID" value="PNW74150"/>
    <property type="gene ID" value="CHLRE_13g587350v5"/>
</dbReference>
<sequence length="569" mass="60345">MRAIIACIVFLCVYRHSCAAPIEFDVAASASDRFPCNKGSAVSLVRASAAEDGHSHNRERLSKRRSTASSVSNIDTEFELPPCTGELRDPVHGCWLHDYVTWHKANRGKPGAKYLIWICYGPGGPGATRARTANVYGDNCAGLGDRMRGIQYLTRVAAGAKRVLLVYQESPAPMERFLHPALIDWRLTPELGLDPETDIVKMGKHYRISSTGRNRLRDDMSTGVFQNLTARVVTVSTNRPAHTDGSGLIPRMPHNSSVVGLLARALFRLSPEVEKATDDALLGLGILPGQRYVAAHLRLGGLSGEQFLLGRFSHDPPAILAAASACAANLTAAYGVQHDTAAAATAAATGATAGTTAAARAVAETAAVGAGLPHVLVTDNHDLRQHVAVGELRPWVTPDLQPAHFMMSRLPQPTDQPQEQPARQRHGERQQQERSLGENKSLDEDAEGAEGGSIQHGGRRRLTDGKHRRQRKPGGAGGAGGGGGAVEAGSRERSAGGAVALKKRGGLDAAAAAAALEEVARLQVLNMADLGILMRAACVLISPSGFSIQAHLLSGQRCAMRLRDCPGAT</sequence>
<dbReference type="OrthoDB" id="524569at2759"/>
<feature type="signal peptide" evidence="2">
    <location>
        <begin position="1"/>
        <end position="19"/>
    </location>
</feature>
<keyword evidence="2" id="KW-0732">Signal</keyword>
<evidence type="ECO:0000256" key="1">
    <source>
        <dbReference type="SAM" id="MobiDB-lite"/>
    </source>
</evidence>
<dbReference type="EMBL" id="CM008974">
    <property type="protein sequence ID" value="PNW74150.1"/>
    <property type="molecule type" value="Genomic_DNA"/>
</dbReference>
<dbReference type="RefSeq" id="XP_042917665.1">
    <property type="nucleotide sequence ID" value="XM_043069690.1"/>
</dbReference>
<keyword evidence="4" id="KW-1185">Reference proteome</keyword>
<evidence type="ECO:0000256" key="2">
    <source>
        <dbReference type="SAM" id="SignalP"/>
    </source>
</evidence>
<organism evidence="3 4">
    <name type="scientific">Chlamydomonas reinhardtii</name>
    <name type="common">Chlamydomonas smithii</name>
    <dbReference type="NCBI Taxonomy" id="3055"/>
    <lineage>
        <taxon>Eukaryota</taxon>
        <taxon>Viridiplantae</taxon>
        <taxon>Chlorophyta</taxon>
        <taxon>core chlorophytes</taxon>
        <taxon>Chlorophyceae</taxon>
        <taxon>CS clade</taxon>
        <taxon>Chlamydomonadales</taxon>
        <taxon>Chlamydomonadaceae</taxon>
        <taxon>Chlamydomonas</taxon>
    </lineage>
</organism>
<dbReference type="AlphaFoldDB" id="A0A2K3D0T1"/>
<proteinExistence type="predicted"/>
<feature type="compositionally biased region" description="Gly residues" evidence="1">
    <location>
        <begin position="474"/>
        <end position="486"/>
    </location>
</feature>
<feature type="compositionally biased region" description="Polar residues" evidence="1">
    <location>
        <begin position="411"/>
        <end position="421"/>
    </location>
</feature>
<protein>
    <recommendedName>
        <fullName evidence="5">O-fucosyltransferase family protein</fullName>
    </recommendedName>
</protein>
<name>A0A2K3D0T1_CHLRE</name>
<feature type="compositionally biased region" description="Basic and acidic residues" evidence="1">
    <location>
        <begin position="425"/>
        <end position="443"/>
    </location>
</feature>
<evidence type="ECO:0008006" key="5">
    <source>
        <dbReference type="Google" id="ProtNLM"/>
    </source>
</evidence>
<dbReference type="GeneID" id="5719432"/>
<dbReference type="Gramene" id="PNW74149">
    <property type="protein sequence ID" value="PNW74149"/>
    <property type="gene ID" value="CHLRE_13g587350v5"/>
</dbReference>
<feature type="region of interest" description="Disordered" evidence="1">
    <location>
        <begin position="409"/>
        <end position="491"/>
    </location>
</feature>
<evidence type="ECO:0000313" key="3">
    <source>
        <dbReference type="EMBL" id="PNW74150.1"/>
    </source>
</evidence>
<dbReference type="ExpressionAtlas" id="A0A2K3D0T1">
    <property type="expression patterns" value="baseline"/>
</dbReference>
<gene>
    <name evidence="3" type="ORF">CHLRE_13g587350v5</name>
</gene>
<dbReference type="RefSeq" id="XP_042917664.1">
    <property type="nucleotide sequence ID" value="XM_043069689.1"/>
</dbReference>
<feature type="chain" id="PRO_5014294288" description="O-fucosyltransferase family protein" evidence="2">
    <location>
        <begin position="20"/>
        <end position="569"/>
    </location>
</feature>
<reference evidence="3" key="2">
    <citation type="submission" date="2017-07" db="EMBL/GenBank/DDBJ databases">
        <title>WGS assembly of Chlamydomonas reinhardtii.</title>
        <authorList>
            <consortium name="Chlamydomonas Annotation Team"/>
            <consortium name="JGI Annotation Team"/>
            <person name="Merchant S.S."/>
            <person name="Prochnik S.E."/>
            <person name="Vallon O."/>
            <person name="Harris E.H."/>
            <person name="Karpowicz S.J."/>
            <person name="Witman G.B."/>
            <person name="Terry A."/>
            <person name="Salamov A."/>
            <person name="Fritz-Laylin L.K."/>
            <person name="Marechal-Drouard L."/>
            <person name="Marshall W.F."/>
            <person name="Qu L.H."/>
            <person name="Nelson D.R."/>
            <person name="Sanderfoot A.A."/>
            <person name="Spalding M.H."/>
            <person name="Kapitonov V.V."/>
            <person name="Ren Q."/>
            <person name="Ferris P."/>
            <person name="Lindquist E."/>
            <person name="Shapiro H."/>
            <person name="Lucas S.M."/>
            <person name="Grimwood J."/>
            <person name="Schmutz J."/>
            <person name="Grigoriev I.V."/>
            <person name="Rokhsar D.S."/>
        </authorList>
    </citation>
    <scope>NUCLEOTIDE SEQUENCE</scope>
    <source>
        <strain evidence="3">CC-503 cw92 mt+</strain>
    </source>
</reference>
<dbReference type="Proteomes" id="UP000006906">
    <property type="component" value="Chromosome 13"/>
</dbReference>
<reference evidence="3 4" key="1">
    <citation type="journal article" date="2007" name="Science">
        <title>The Chlamydomonas genome reveals the evolution of key animal and plant functions.</title>
        <authorList>
            <person name="Merchant S.S."/>
            <person name="Prochnik S.E."/>
            <person name="Vallon O."/>
            <person name="Harris E.H."/>
            <person name="Karpowicz S.J."/>
            <person name="Witman G.B."/>
            <person name="Terry A."/>
            <person name="Salamov A."/>
            <person name="Fritz-Laylin L.K."/>
            <person name="Marechal-Drouard L."/>
            <person name="Marshall W.F."/>
            <person name="Qu L.H."/>
            <person name="Nelson D.R."/>
            <person name="Sanderfoot A.A."/>
            <person name="Spalding M.H."/>
            <person name="Kapitonov V.V."/>
            <person name="Ren Q."/>
            <person name="Ferris P."/>
            <person name="Lindquist E."/>
            <person name="Shapiro H."/>
            <person name="Lucas S.M."/>
            <person name="Grimwood J."/>
            <person name="Schmutz J."/>
            <person name="Cardol P."/>
            <person name="Cerutti H."/>
            <person name="Chanfreau G."/>
            <person name="Chen C.L."/>
            <person name="Cognat V."/>
            <person name="Croft M.T."/>
            <person name="Dent R."/>
            <person name="Dutcher S."/>
            <person name="Fernandez E."/>
            <person name="Fukuzawa H."/>
            <person name="Gonzalez-Ballester D."/>
            <person name="Gonzalez-Halphen D."/>
            <person name="Hallmann A."/>
            <person name="Hanikenne M."/>
            <person name="Hippler M."/>
            <person name="Inwood W."/>
            <person name="Jabbari K."/>
            <person name="Kalanon M."/>
            <person name="Kuras R."/>
            <person name="Lefebvre P.A."/>
            <person name="Lemaire S.D."/>
            <person name="Lobanov A.V."/>
            <person name="Lohr M."/>
            <person name="Manuell A."/>
            <person name="Meier I."/>
            <person name="Mets L."/>
            <person name="Mittag M."/>
            <person name="Mittelmeier T."/>
            <person name="Moroney J.V."/>
            <person name="Moseley J."/>
            <person name="Napoli C."/>
            <person name="Nedelcu A.M."/>
            <person name="Niyogi K."/>
            <person name="Novoselov S.V."/>
            <person name="Paulsen I.T."/>
            <person name="Pazour G."/>
            <person name="Purton S."/>
            <person name="Ral J.P."/>
            <person name="Riano-Pachon D.M."/>
            <person name="Riekhof W."/>
            <person name="Rymarquis L."/>
            <person name="Schroda M."/>
            <person name="Stern D."/>
            <person name="Umen J."/>
            <person name="Willows R."/>
            <person name="Wilson N."/>
            <person name="Zimmer S.L."/>
            <person name="Allmer J."/>
            <person name="Balk J."/>
            <person name="Bisova K."/>
            <person name="Chen C.J."/>
            <person name="Elias M."/>
            <person name="Gendler K."/>
            <person name="Hauser C."/>
            <person name="Lamb M.R."/>
            <person name="Ledford H."/>
            <person name="Long J.C."/>
            <person name="Minagawa J."/>
            <person name="Page M.D."/>
            <person name="Pan J."/>
            <person name="Pootakham W."/>
            <person name="Roje S."/>
            <person name="Rose A."/>
            <person name="Stahlberg E."/>
            <person name="Terauchi A.M."/>
            <person name="Yang P."/>
            <person name="Ball S."/>
            <person name="Bowler C."/>
            <person name="Dieckmann C.L."/>
            <person name="Gladyshev V.N."/>
            <person name="Green P."/>
            <person name="Jorgensen R."/>
            <person name="Mayfield S."/>
            <person name="Mueller-Roeber B."/>
            <person name="Rajamani S."/>
            <person name="Sayre R.T."/>
            <person name="Brokstein P."/>
            <person name="Dubchak I."/>
            <person name="Goodstein D."/>
            <person name="Hornick L."/>
            <person name="Huang Y.W."/>
            <person name="Jhaveri J."/>
            <person name="Luo Y."/>
            <person name="Martinez D."/>
            <person name="Ngau W.C."/>
            <person name="Otillar B."/>
            <person name="Poliakov A."/>
            <person name="Porter A."/>
            <person name="Szajkowski L."/>
            <person name="Werner G."/>
            <person name="Zhou K."/>
            <person name="Grigoriev I.V."/>
            <person name="Rokhsar D.S."/>
            <person name="Grossman A.R."/>
        </authorList>
    </citation>
    <scope>NUCLEOTIDE SEQUENCE [LARGE SCALE GENOMIC DNA]</scope>
    <source>
        <strain evidence="4">CC-503</strain>
        <strain evidence="3">CC-503 cw92 mt+</strain>
    </source>
</reference>
<accession>A0A2K3D0T1</accession>
<evidence type="ECO:0000313" key="4">
    <source>
        <dbReference type="Proteomes" id="UP000006906"/>
    </source>
</evidence>